<feature type="region of interest" description="Disordered" evidence="1">
    <location>
        <begin position="174"/>
        <end position="205"/>
    </location>
</feature>
<feature type="compositionally biased region" description="Basic and acidic residues" evidence="1">
    <location>
        <begin position="78"/>
        <end position="119"/>
    </location>
</feature>
<reference evidence="2 3" key="1">
    <citation type="submission" date="2024-10" db="EMBL/GenBank/DDBJ databases">
        <authorList>
            <person name="Kim D."/>
        </authorList>
    </citation>
    <scope>NUCLEOTIDE SEQUENCE [LARGE SCALE GENOMIC DNA]</scope>
    <source>
        <strain evidence="2">BH-2024</strain>
    </source>
</reference>
<dbReference type="Proteomes" id="UP001620626">
    <property type="component" value="Unassembled WGS sequence"/>
</dbReference>
<feature type="region of interest" description="Disordered" evidence="1">
    <location>
        <begin position="219"/>
        <end position="267"/>
    </location>
</feature>
<name>A0ABD2I6M6_9BILA</name>
<organism evidence="2 3">
    <name type="scientific">Heterodera trifolii</name>
    <dbReference type="NCBI Taxonomy" id="157864"/>
    <lineage>
        <taxon>Eukaryota</taxon>
        <taxon>Metazoa</taxon>
        <taxon>Ecdysozoa</taxon>
        <taxon>Nematoda</taxon>
        <taxon>Chromadorea</taxon>
        <taxon>Rhabditida</taxon>
        <taxon>Tylenchina</taxon>
        <taxon>Tylenchomorpha</taxon>
        <taxon>Tylenchoidea</taxon>
        <taxon>Heteroderidae</taxon>
        <taxon>Heteroderinae</taxon>
        <taxon>Heterodera</taxon>
    </lineage>
</organism>
<feature type="compositionally biased region" description="Basic and acidic residues" evidence="1">
    <location>
        <begin position="231"/>
        <end position="255"/>
    </location>
</feature>
<sequence length="353" mass="40439">MINRFSSLKLVDDLDAKELELLAEYVKKENSVAKEEGSGEAKTRKMSSKKHKGKSVREKGDTDTIEESIIEESETDKEETVRGRKVKEAAKENDRLMEKVKGKTVREKGKSVEEGEGRKEKKKGKKFKEMGEKIVEMNREKNGEEEENEIVRETDGKVCPVQAFVEQVVREMEKGSEAMKNETVRVGKEIGESSGRTEDEKDREFEENVKKFKEIMGEFSEANKQGNTKRKSSDQPKKQQFKQKIEKICNEERQMSRSRSSTPRREKTNYKQMILKAFVMYLGVYGERMDAKKCQFIDAPQFLAGPNGTTNLIDGPKAYNEKVSLEMGELLNSVNDAQIEKELECVCSFFTSD</sequence>
<feature type="region of interest" description="Disordered" evidence="1">
    <location>
        <begin position="28"/>
        <end position="153"/>
    </location>
</feature>
<feature type="compositionally biased region" description="Basic and acidic residues" evidence="1">
    <location>
        <begin position="28"/>
        <end position="43"/>
    </location>
</feature>
<dbReference type="AlphaFoldDB" id="A0ABD2I6M6"/>
<gene>
    <name evidence="2" type="ORF">niasHT_032080</name>
</gene>
<feature type="compositionally biased region" description="Basic and acidic residues" evidence="1">
    <location>
        <begin position="127"/>
        <end position="142"/>
    </location>
</feature>
<feature type="compositionally biased region" description="Acidic residues" evidence="1">
    <location>
        <begin position="63"/>
        <end position="77"/>
    </location>
</feature>
<proteinExistence type="predicted"/>
<feature type="compositionally biased region" description="Basic residues" evidence="1">
    <location>
        <begin position="44"/>
        <end position="54"/>
    </location>
</feature>
<dbReference type="EMBL" id="JBICBT010001268">
    <property type="protein sequence ID" value="KAL3075877.1"/>
    <property type="molecule type" value="Genomic_DNA"/>
</dbReference>
<evidence type="ECO:0000313" key="2">
    <source>
        <dbReference type="EMBL" id="KAL3075877.1"/>
    </source>
</evidence>
<evidence type="ECO:0000256" key="1">
    <source>
        <dbReference type="SAM" id="MobiDB-lite"/>
    </source>
</evidence>
<keyword evidence="3" id="KW-1185">Reference proteome</keyword>
<accession>A0ABD2I6M6</accession>
<evidence type="ECO:0000313" key="3">
    <source>
        <dbReference type="Proteomes" id="UP001620626"/>
    </source>
</evidence>
<comment type="caution">
    <text evidence="2">The sequence shown here is derived from an EMBL/GenBank/DDBJ whole genome shotgun (WGS) entry which is preliminary data.</text>
</comment>
<protein>
    <submittedName>
        <fullName evidence="2">Uncharacterized protein</fullName>
    </submittedName>
</protein>